<evidence type="ECO:0000313" key="3">
    <source>
        <dbReference type="Proteomes" id="UP001372834"/>
    </source>
</evidence>
<name>A0AAN8S763_POLSC</name>
<evidence type="ECO:0000313" key="2">
    <source>
        <dbReference type="EMBL" id="KAK6632881.1"/>
    </source>
</evidence>
<dbReference type="AlphaFoldDB" id="A0AAN8S763"/>
<comment type="caution">
    <text evidence="2">The sequence shown here is derived from an EMBL/GenBank/DDBJ whole genome shotgun (WGS) entry which is preliminary data.</text>
</comment>
<protein>
    <submittedName>
        <fullName evidence="2">Uncharacterized protein</fullName>
    </submittedName>
</protein>
<proteinExistence type="predicted"/>
<dbReference type="EMBL" id="JAWJWE010000006">
    <property type="protein sequence ID" value="KAK6632881.1"/>
    <property type="molecule type" value="Genomic_DNA"/>
</dbReference>
<gene>
    <name evidence="2" type="ORF">RUM43_012620</name>
</gene>
<evidence type="ECO:0000256" key="1">
    <source>
        <dbReference type="SAM" id="MobiDB-lite"/>
    </source>
</evidence>
<feature type="region of interest" description="Disordered" evidence="1">
    <location>
        <begin position="1"/>
        <end position="92"/>
    </location>
</feature>
<reference evidence="2 3" key="1">
    <citation type="submission" date="2023-10" db="EMBL/GenBank/DDBJ databases">
        <title>Genomes of two closely related lineages of the louse Polyplax serrata with different host specificities.</title>
        <authorList>
            <person name="Martinu J."/>
            <person name="Tarabai H."/>
            <person name="Stefka J."/>
            <person name="Hypsa V."/>
        </authorList>
    </citation>
    <scope>NUCLEOTIDE SEQUENCE [LARGE SCALE GENOMIC DNA]</scope>
    <source>
        <strain evidence="2">HR10_N</strain>
    </source>
</reference>
<organism evidence="2 3">
    <name type="scientific">Polyplax serrata</name>
    <name type="common">Common mouse louse</name>
    <dbReference type="NCBI Taxonomy" id="468196"/>
    <lineage>
        <taxon>Eukaryota</taxon>
        <taxon>Metazoa</taxon>
        <taxon>Ecdysozoa</taxon>
        <taxon>Arthropoda</taxon>
        <taxon>Hexapoda</taxon>
        <taxon>Insecta</taxon>
        <taxon>Pterygota</taxon>
        <taxon>Neoptera</taxon>
        <taxon>Paraneoptera</taxon>
        <taxon>Psocodea</taxon>
        <taxon>Troctomorpha</taxon>
        <taxon>Phthiraptera</taxon>
        <taxon>Anoplura</taxon>
        <taxon>Polyplacidae</taxon>
        <taxon>Polyplax</taxon>
    </lineage>
</organism>
<dbReference type="Proteomes" id="UP001372834">
    <property type="component" value="Unassembled WGS sequence"/>
</dbReference>
<feature type="compositionally biased region" description="Gly residues" evidence="1">
    <location>
        <begin position="26"/>
        <end position="39"/>
    </location>
</feature>
<feature type="compositionally biased region" description="Basic and acidic residues" evidence="1">
    <location>
        <begin position="60"/>
        <end position="74"/>
    </location>
</feature>
<accession>A0AAN8S763</accession>
<feature type="compositionally biased region" description="Polar residues" evidence="1">
    <location>
        <begin position="9"/>
        <end position="21"/>
    </location>
</feature>
<sequence length="92" mass="9753">MAGCGNVPTAHNPSGRRTQPTLLRWGVGGERGGGGGGGDWRAKGQVLRPVPGSHQKTHITRNEPREVAKPKEMQPNEANPRGNVDIRGALDV</sequence>